<evidence type="ECO:0000313" key="2">
    <source>
        <dbReference type="EMBL" id="TAA41576.1"/>
    </source>
</evidence>
<dbReference type="Proteomes" id="UP000294164">
    <property type="component" value="Unassembled WGS sequence"/>
</dbReference>
<protein>
    <submittedName>
        <fullName evidence="2">Uncharacterized protein</fullName>
    </submittedName>
</protein>
<name>A0A4V2HFX5_9GAMM</name>
<feature type="region of interest" description="Disordered" evidence="1">
    <location>
        <begin position="1"/>
        <end position="21"/>
    </location>
</feature>
<dbReference type="EMBL" id="SHMG01000006">
    <property type="protein sequence ID" value="TAA41576.1"/>
    <property type="molecule type" value="Genomic_DNA"/>
</dbReference>
<accession>A0A4V2HFX5</accession>
<evidence type="ECO:0000313" key="3">
    <source>
        <dbReference type="Proteomes" id="UP000294164"/>
    </source>
</evidence>
<gene>
    <name evidence="2" type="ORF">EA655_11590</name>
</gene>
<reference evidence="2 3" key="1">
    <citation type="submission" date="2019-02" db="EMBL/GenBank/DDBJ databases">
        <title>WGS of Pseudoxanthomonas species novum from clinical isolates.</title>
        <authorList>
            <person name="Bernier A.-M."/>
            <person name="Bernard K."/>
            <person name="Vachon A."/>
        </authorList>
    </citation>
    <scope>NUCLEOTIDE SEQUENCE [LARGE SCALE GENOMIC DNA]</scope>
    <source>
        <strain evidence="2 3">NML130969</strain>
    </source>
</reference>
<comment type="caution">
    <text evidence="2">The sequence shown here is derived from an EMBL/GenBank/DDBJ whole genome shotgun (WGS) entry which is preliminary data.</text>
</comment>
<organism evidence="2 3">
    <name type="scientific">Pseudoxanthomonas winnipegensis</name>
    <dbReference type="NCBI Taxonomy" id="2480810"/>
    <lineage>
        <taxon>Bacteria</taxon>
        <taxon>Pseudomonadati</taxon>
        <taxon>Pseudomonadota</taxon>
        <taxon>Gammaproteobacteria</taxon>
        <taxon>Lysobacterales</taxon>
        <taxon>Lysobacteraceae</taxon>
        <taxon>Pseudoxanthomonas</taxon>
    </lineage>
</organism>
<evidence type="ECO:0000256" key="1">
    <source>
        <dbReference type="SAM" id="MobiDB-lite"/>
    </source>
</evidence>
<sequence length="75" mass="8530">MDREITDQQKGGFMSTDDGFTIDRNGTKERMYVPKWGDVDAVVAAYYPELDCVEYFESDEDLELNVMPDAVVVKA</sequence>
<proteinExistence type="predicted"/>
<dbReference type="RefSeq" id="WP_205954978.1">
    <property type="nucleotide sequence ID" value="NZ_SHMG01000006.1"/>
</dbReference>
<dbReference type="AlphaFoldDB" id="A0A4V2HFX5"/>